<evidence type="ECO:0000313" key="8">
    <source>
        <dbReference type="EMBL" id="CAE0606790.1"/>
    </source>
</evidence>
<dbReference type="GO" id="GO:0016655">
    <property type="term" value="F:oxidoreductase activity, acting on NAD(P)H, quinone or similar compound as acceptor"/>
    <property type="evidence" value="ECO:0007669"/>
    <property type="project" value="InterPro"/>
</dbReference>
<protein>
    <submittedName>
        <fullName evidence="8">Uncharacterized protein</fullName>
    </submittedName>
</protein>
<dbReference type="GO" id="GO:0048038">
    <property type="term" value="F:quinone binding"/>
    <property type="evidence" value="ECO:0007669"/>
    <property type="project" value="UniProtKB-KW"/>
</dbReference>
<sequence>MGTMPMAMATCGTRCMRARATPATRCRSVRRDERGAAREKRAVRVAAAEGGAQEAAQEKKAAPEAAPKDAAPAAAPKPAPKKKAPATAFKSGDIVRVIKEKYVGSLEALANQSTNYTGLDYIFENRGEVLEVKVFKAGEYALVSAERATKTNDRKPACWPRQRMTVQPRWGTRRPKGWNTDLALSPYVICAEERDCFF</sequence>
<dbReference type="PANTHER" id="PTHR36728:SF2">
    <property type="entry name" value="NAD(P)H-QUINONE OXIDOREDUCTASE SUBUNIT O, CHLOROPLASTIC"/>
    <property type="match status" value="1"/>
</dbReference>
<evidence type="ECO:0000256" key="2">
    <source>
        <dbReference type="ARBA" id="ARBA00022857"/>
    </source>
</evidence>
<keyword evidence="1" id="KW-0874">Quinone</keyword>
<evidence type="ECO:0000256" key="3">
    <source>
        <dbReference type="ARBA" id="ARBA00022957"/>
    </source>
</evidence>
<evidence type="ECO:0000256" key="1">
    <source>
        <dbReference type="ARBA" id="ARBA00022719"/>
    </source>
</evidence>
<dbReference type="GO" id="GO:0005886">
    <property type="term" value="C:plasma membrane"/>
    <property type="evidence" value="ECO:0007669"/>
    <property type="project" value="InterPro"/>
</dbReference>
<dbReference type="InterPro" id="IPR020905">
    <property type="entry name" value="NdhO"/>
</dbReference>
<evidence type="ECO:0000256" key="4">
    <source>
        <dbReference type="ARBA" id="ARBA00022967"/>
    </source>
</evidence>
<feature type="compositionally biased region" description="Low complexity" evidence="7">
    <location>
        <begin position="63"/>
        <end position="76"/>
    </location>
</feature>
<evidence type="ECO:0000256" key="5">
    <source>
        <dbReference type="ARBA" id="ARBA00023027"/>
    </source>
</evidence>
<reference evidence="8" key="1">
    <citation type="submission" date="2021-01" db="EMBL/GenBank/DDBJ databases">
        <authorList>
            <person name="Corre E."/>
            <person name="Pelletier E."/>
            <person name="Niang G."/>
            <person name="Scheremetjew M."/>
            <person name="Finn R."/>
            <person name="Kale V."/>
            <person name="Holt S."/>
            <person name="Cochrane G."/>
            <person name="Meng A."/>
            <person name="Brown T."/>
            <person name="Cohen L."/>
        </authorList>
    </citation>
    <scope>NUCLEOTIDE SEQUENCE</scope>
    <source>
        <strain evidence="8">CCMP1897</strain>
    </source>
</reference>
<dbReference type="AlphaFoldDB" id="A0A7S3U9A2"/>
<feature type="region of interest" description="Disordered" evidence="7">
    <location>
        <begin position="22"/>
        <end position="87"/>
    </location>
</feature>
<name>A0A7S3U9A2_9CHLO</name>
<keyword evidence="5" id="KW-0520">NAD</keyword>
<evidence type="ECO:0000256" key="6">
    <source>
        <dbReference type="ARBA" id="ARBA00023136"/>
    </source>
</evidence>
<dbReference type="PANTHER" id="PTHR36728">
    <property type="entry name" value="NAD(P)H-QUINONE OXIDOREDUCTASE SUBUNIT O, CHLOROPLASTIC"/>
    <property type="match status" value="1"/>
</dbReference>
<feature type="compositionally biased region" description="Low complexity" evidence="7">
    <location>
        <begin position="44"/>
        <end position="55"/>
    </location>
</feature>
<keyword evidence="3" id="KW-0618">Plastoquinone</keyword>
<evidence type="ECO:0000256" key="7">
    <source>
        <dbReference type="SAM" id="MobiDB-lite"/>
    </source>
</evidence>
<keyword evidence="4" id="KW-1278">Translocase</keyword>
<keyword evidence="2" id="KW-0521">NADP</keyword>
<dbReference type="Pfam" id="PF11910">
    <property type="entry name" value="NdhO"/>
    <property type="match status" value="1"/>
</dbReference>
<gene>
    <name evidence="8" type="ORF">PSAL00342_LOCUS606</name>
</gene>
<proteinExistence type="predicted"/>
<accession>A0A7S3U9A2</accession>
<feature type="compositionally biased region" description="Basic and acidic residues" evidence="7">
    <location>
        <begin position="29"/>
        <end position="42"/>
    </location>
</feature>
<keyword evidence="6" id="KW-0472">Membrane</keyword>
<organism evidence="8">
    <name type="scientific">Picocystis salinarum</name>
    <dbReference type="NCBI Taxonomy" id="88271"/>
    <lineage>
        <taxon>Eukaryota</taxon>
        <taxon>Viridiplantae</taxon>
        <taxon>Chlorophyta</taxon>
        <taxon>Picocystophyceae</taxon>
        <taxon>Picocystales</taxon>
        <taxon>Picocystaceae</taxon>
        <taxon>Picocystis</taxon>
    </lineage>
</organism>
<dbReference type="EMBL" id="HBIS01000708">
    <property type="protein sequence ID" value="CAE0606790.1"/>
    <property type="molecule type" value="Transcribed_RNA"/>
</dbReference>